<dbReference type="KEGG" id="dzi:111295175"/>
<gene>
    <name evidence="2" type="primary">LOC111295175</name>
</gene>
<proteinExistence type="predicted"/>
<dbReference type="Proteomes" id="UP000515121">
    <property type="component" value="Unplaced"/>
</dbReference>
<sequence length="147" mass="16112">MPQVTTNGQIQNLTDSDLNHVISKDWQGHVVEQYISPILPKSTVPFQHVGNQNAGSEAAVVYRIKNKENKNYIAIVAWSNDSNSPKKVYTLVAVPPTSYTEDYWRVISDDLHNSSNSSFSILDGCTSKVQIGDGDSPPLSAAISYAD</sequence>
<name>A0A6P5YVN9_DURZI</name>
<dbReference type="PANTHER" id="PTHR36482">
    <property type="entry name" value="OSJNBA0024J22.15 PROTEIN"/>
    <property type="match status" value="1"/>
</dbReference>
<dbReference type="PANTHER" id="PTHR36482:SF5">
    <property type="entry name" value="23 KDA JASMONATE-INDUCED PROTEIN-LIKE"/>
    <property type="match status" value="1"/>
</dbReference>
<dbReference type="AlphaFoldDB" id="A0A6P5YVN9"/>
<dbReference type="GeneID" id="111295175"/>
<evidence type="ECO:0000313" key="1">
    <source>
        <dbReference type="Proteomes" id="UP000515121"/>
    </source>
</evidence>
<dbReference type="RefSeq" id="XP_022744300.1">
    <property type="nucleotide sequence ID" value="XM_022888565.1"/>
</dbReference>
<keyword evidence="1" id="KW-1185">Reference proteome</keyword>
<dbReference type="InterPro" id="IPR053085">
    <property type="entry name" value="Jasmonate-induced_protein"/>
</dbReference>
<accession>A0A6P5YVN9</accession>
<evidence type="ECO:0000313" key="2">
    <source>
        <dbReference type="RefSeq" id="XP_022744300.1"/>
    </source>
</evidence>
<reference evidence="2" key="1">
    <citation type="submission" date="2025-08" db="UniProtKB">
        <authorList>
            <consortium name="RefSeq"/>
        </authorList>
    </citation>
    <scope>IDENTIFICATION</scope>
    <source>
        <tissue evidence="2">Fruit stalk</tissue>
    </source>
</reference>
<protein>
    <submittedName>
        <fullName evidence="2">Uncharacterized protein LOC111295175</fullName>
    </submittedName>
</protein>
<organism evidence="1 2">
    <name type="scientific">Durio zibethinus</name>
    <name type="common">Durian</name>
    <dbReference type="NCBI Taxonomy" id="66656"/>
    <lineage>
        <taxon>Eukaryota</taxon>
        <taxon>Viridiplantae</taxon>
        <taxon>Streptophyta</taxon>
        <taxon>Embryophyta</taxon>
        <taxon>Tracheophyta</taxon>
        <taxon>Spermatophyta</taxon>
        <taxon>Magnoliopsida</taxon>
        <taxon>eudicotyledons</taxon>
        <taxon>Gunneridae</taxon>
        <taxon>Pentapetalae</taxon>
        <taxon>rosids</taxon>
        <taxon>malvids</taxon>
        <taxon>Malvales</taxon>
        <taxon>Malvaceae</taxon>
        <taxon>Helicteroideae</taxon>
        <taxon>Durio</taxon>
    </lineage>
</organism>
<dbReference type="OrthoDB" id="931869at2759"/>